<dbReference type="Pfam" id="PF01596">
    <property type="entry name" value="Methyltransf_3"/>
    <property type="match status" value="1"/>
</dbReference>
<evidence type="ECO:0000256" key="3">
    <source>
        <dbReference type="ARBA" id="ARBA00022691"/>
    </source>
</evidence>
<dbReference type="Gene3D" id="1.10.287.950">
    <property type="entry name" value="Methyl-accepting chemotaxis protein"/>
    <property type="match status" value="1"/>
</dbReference>
<dbReference type="Gene3D" id="3.40.50.150">
    <property type="entry name" value="Vaccinia Virus protein VP39"/>
    <property type="match status" value="1"/>
</dbReference>
<dbReference type="PANTHER" id="PTHR10509:SF14">
    <property type="entry name" value="CAFFEOYL-COA O-METHYLTRANSFERASE 3-RELATED"/>
    <property type="match status" value="1"/>
</dbReference>
<dbReference type="EMBL" id="CP045226">
    <property type="protein sequence ID" value="QFS46282.1"/>
    <property type="molecule type" value="Genomic_DNA"/>
</dbReference>
<dbReference type="PANTHER" id="PTHR10509">
    <property type="entry name" value="O-METHYLTRANSFERASE-RELATED"/>
    <property type="match status" value="1"/>
</dbReference>
<evidence type="ECO:0000313" key="5">
    <source>
        <dbReference type="EMBL" id="QFS46282.1"/>
    </source>
</evidence>
<gene>
    <name evidence="5" type="ORF">GXM_03762</name>
</gene>
<dbReference type="InterPro" id="IPR029063">
    <property type="entry name" value="SAM-dependent_MTases_sf"/>
</dbReference>
<reference evidence="5 6" key="1">
    <citation type="submission" date="2019-10" db="EMBL/GenBank/DDBJ databases">
        <title>Genomic and transcriptomic insights into the perfect genentic adaptation of a filamentous nitrogen-fixing cyanobacterium to rice fields.</title>
        <authorList>
            <person name="Chen Z."/>
        </authorList>
    </citation>
    <scope>NUCLEOTIDE SEQUENCE [LARGE SCALE GENOMIC DNA]</scope>
    <source>
        <strain evidence="5">CCNUC1</strain>
    </source>
</reference>
<dbReference type="CDD" id="cd02440">
    <property type="entry name" value="AdoMet_MTases"/>
    <property type="match status" value="1"/>
</dbReference>
<proteinExistence type="predicted"/>
<evidence type="ECO:0000256" key="4">
    <source>
        <dbReference type="SAM" id="MobiDB-lite"/>
    </source>
</evidence>
<sequence length="337" mass="37169">MTSKKLLASIKDSSTSIKDSSTSIKDSFTSIKDSFTSIKDSFTSKKDSSTSIKDSFTSIKDSFTSIKDSFTSIKDSSTSIKDSFTSIKDSFTSIKDSFTSIKDSSTSIKDSSPIPDLMTTQTLGLEQNLYDYLLSVSLREPEILTQLRQETAQYPIGRMQIAPEQGQFLALLVQLLGAKKTLDIGVFTGYSSLVVALALPRDGKIVACDISDEFTAIARRYWQQAGVADKIQLHIAPALETLDRLLATKEAETFDFAFIDADKSNYDGYYERSLQLVRPGGLIAIDNVLWSGKVADPEVQDNRTKKIRAFNQKLHQDQRVSLSLVAIADGLTLALKK</sequence>
<dbReference type="GO" id="GO:0032259">
    <property type="term" value="P:methylation"/>
    <property type="evidence" value="ECO:0007669"/>
    <property type="project" value="UniProtKB-KW"/>
</dbReference>
<keyword evidence="3" id="KW-0949">S-adenosyl-L-methionine</keyword>
<dbReference type="PROSITE" id="PS51682">
    <property type="entry name" value="SAM_OMT_I"/>
    <property type="match status" value="1"/>
</dbReference>
<dbReference type="InterPro" id="IPR050362">
    <property type="entry name" value="Cation-dep_OMT"/>
</dbReference>
<feature type="region of interest" description="Disordered" evidence="4">
    <location>
        <begin position="1"/>
        <end position="24"/>
    </location>
</feature>
<evidence type="ECO:0000256" key="2">
    <source>
        <dbReference type="ARBA" id="ARBA00022679"/>
    </source>
</evidence>
<keyword evidence="1 5" id="KW-0489">Methyltransferase</keyword>
<dbReference type="AlphaFoldDB" id="A0A5P8W0T3"/>
<keyword evidence="6" id="KW-1185">Reference proteome</keyword>
<organism evidence="5 6">
    <name type="scientific">Nostoc sphaeroides CCNUC1</name>
    <dbReference type="NCBI Taxonomy" id="2653204"/>
    <lineage>
        <taxon>Bacteria</taxon>
        <taxon>Bacillati</taxon>
        <taxon>Cyanobacteriota</taxon>
        <taxon>Cyanophyceae</taxon>
        <taxon>Nostocales</taxon>
        <taxon>Nostocaceae</taxon>
        <taxon>Nostoc</taxon>
    </lineage>
</organism>
<dbReference type="GO" id="GO:0008757">
    <property type="term" value="F:S-adenosylmethionine-dependent methyltransferase activity"/>
    <property type="evidence" value="ECO:0007669"/>
    <property type="project" value="TreeGrafter"/>
</dbReference>
<dbReference type="Proteomes" id="UP000326678">
    <property type="component" value="Chromosome Gxm1"/>
</dbReference>
<protein>
    <submittedName>
        <fullName evidence="5">Methyltransferase domain-containing protein</fullName>
    </submittedName>
</protein>
<dbReference type="InterPro" id="IPR002935">
    <property type="entry name" value="SAM_O-MeTrfase"/>
</dbReference>
<evidence type="ECO:0000256" key="1">
    <source>
        <dbReference type="ARBA" id="ARBA00022603"/>
    </source>
</evidence>
<evidence type="ECO:0000313" key="6">
    <source>
        <dbReference type="Proteomes" id="UP000326678"/>
    </source>
</evidence>
<dbReference type="GO" id="GO:0008171">
    <property type="term" value="F:O-methyltransferase activity"/>
    <property type="evidence" value="ECO:0007669"/>
    <property type="project" value="InterPro"/>
</dbReference>
<feature type="compositionally biased region" description="Low complexity" evidence="4">
    <location>
        <begin position="9"/>
        <end position="24"/>
    </location>
</feature>
<name>A0A5P8W0T3_9NOSO</name>
<accession>A0A5P8W0T3</accession>
<dbReference type="SUPFAM" id="SSF53335">
    <property type="entry name" value="S-adenosyl-L-methionine-dependent methyltransferases"/>
    <property type="match status" value="1"/>
</dbReference>
<dbReference type="KEGG" id="nsh:GXM_03762"/>
<keyword evidence="2 5" id="KW-0808">Transferase</keyword>